<feature type="compositionally biased region" description="Gly residues" evidence="1">
    <location>
        <begin position="17"/>
        <end position="31"/>
    </location>
</feature>
<dbReference type="PROSITE" id="PS51257">
    <property type="entry name" value="PROKAR_LIPOPROTEIN"/>
    <property type="match status" value="1"/>
</dbReference>
<gene>
    <name evidence="2" type="ORF">Glove_410g118</name>
</gene>
<dbReference type="EMBL" id="PQFF01000364">
    <property type="protein sequence ID" value="RHZ55847.1"/>
    <property type="molecule type" value="Genomic_DNA"/>
</dbReference>
<protein>
    <submittedName>
        <fullName evidence="2">Uncharacterized protein</fullName>
    </submittedName>
</protein>
<evidence type="ECO:0000313" key="2">
    <source>
        <dbReference type="EMBL" id="RHZ55847.1"/>
    </source>
</evidence>
<name>A0A397GYW0_9GLOM</name>
<feature type="region of interest" description="Disordered" evidence="1">
    <location>
        <begin position="1"/>
        <end position="33"/>
    </location>
</feature>
<dbReference type="AlphaFoldDB" id="A0A397GYW0"/>
<reference evidence="2 3" key="1">
    <citation type="submission" date="2018-08" db="EMBL/GenBank/DDBJ databases">
        <title>Genome and evolution of the arbuscular mycorrhizal fungus Diversispora epigaea (formerly Glomus versiforme) and its bacterial endosymbionts.</title>
        <authorList>
            <person name="Sun X."/>
            <person name="Fei Z."/>
            <person name="Harrison M."/>
        </authorList>
    </citation>
    <scope>NUCLEOTIDE SEQUENCE [LARGE SCALE GENOMIC DNA]</scope>
    <source>
        <strain evidence="2 3">IT104</strain>
    </source>
</reference>
<evidence type="ECO:0000313" key="3">
    <source>
        <dbReference type="Proteomes" id="UP000266861"/>
    </source>
</evidence>
<accession>A0A397GYW0</accession>
<dbReference type="Proteomes" id="UP000266861">
    <property type="component" value="Unassembled WGS sequence"/>
</dbReference>
<organism evidence="2 3">
    <name type="scientific">Diversispora epigaea</name>
    <dbReference type="NCBI Taxonomy" id="1348612"/>
    <lineage>
        <taxon>Eukaryota</taxon>
        <taxon>Fungi</taxon>
        <taxon>Fungi incertae sedis</taxon>
        <taxon>Mucoromycota</taxon>
        <taxon>Glomeromycotina</taxon>
        <taxon>Glomeromycetes</taxon>
        <taxon>Diversisporales</taxon>
        <taxon>Diversisporaceae</taxon>
        <taxon>Diversispora</taxon>
    </lineage>
</organism>
<evidence type="ECO:0000256" key="1">
    <source>
        <dbReference type="SAM" id="MobiDB-lite"/>
    </source>
</evidence>
<comment type="caution">
    <text evidence="2">The sequence shown here is derived from an EMBL/GenBank/DDBJ whole genome shotgun (WGS) entry which is preliminary data.</text>
</comment>
<sequence>MRFQQAEEVEEEKRGGRGNGSGIGSSSGGSCGRQNFIRELDDWEKELKINDNYVSKEDIPLSILKKRRKLKEDDNSEEIISSYTTKITSADVMSIKYKIEPLTKYQ</sequence>
<keyword evidence="3" id="KW-1185">Reference proteome</keyword>
<proteinExistence type="predicted"/>